<dbReference type="EMBL" id="PDNU01000048">
    <property type="protein sequence ID" value="PHK93411.1"/>
    <property type="molecule type" value="Genomic_DNA"/>
</dbReference>
<reference evidence="1 2" key="1">
    <citation type="submission" date="2017-10" db="EMBL/GenBank/DDBJ databases">
        <authorList>
            <person name="Banno H."/>
            <person name="Chua N.-H."/>
        </authorList>
    </citation>
    <scope>NUCLEOTIDE SEQUENCE [LARGE SCALE GENOMIC DNA]</scope>
    <source>
        <strain evidence="1 2">YW11</strain>
    </source>
</reference>
<accession>A0A2C6Z4I0</accession>
<organism evidence="1 2">
    <name type="scientific">Teichococcus rhizosphaerae</name>
    <dbReference type="NCBI Taxonomy" id="1335062"/>
    <lineage>
        <taxon>Bacteria</taxon>
        <taxon>Pseudomonadati</taxon>
        <taxon>Pseudomonadota</taxon>
        <taxon>Alphaproteobacteria</taxon>
        <taxon>Acetobacterales</taxon>
        <taxon>Roseomonadaceae</taxon>
        <taxon>Roseomonas</taxon>
    </lineage>
</organism>
<evidence type="ECO:0000313" key="1">
    <source>
        <dbReference type="EMBL" id="PHK93411.1"/>
    </source>
</evidence>
<protein>
    <submittedName>
        <fullName evidence="1">Uncharacterized protein</fullName>
    </submittedName>
</protein>
<sequence length="87" mass="10191">MTQAVTVRRDGDTFQARLFWWHAARLLDPQSPIVRVGFEMGPKSFDDIWIEYDPARSAADQYGEPLRREHIQCKWHVSPDSYGYAHL</sequence>
<proteinExistence type="predicted"/>
<dbReference type="AlphaFoldDB" id="A0A2C6Z4I0"/>
<dbReference type="RefSeq" id="WP_218014937.1">
    <property type="nucleotide sequence ID" value="NZ_PDNU01000048.1"/>
</dbReference>
<name>A0A2C6Z4I0_9PROT</name>
<dbReference type="Proteomes" id="UP000223527">
    <property type="component" value="Unassembled WGS sequence"/>
</dbReference>
<comment type="caution">
    <text evidence="1">The sequence shown here is derived from an EMBL/GenBank/DDBJ whole genome shotgun (WGS) entry which is preliminary data.</text>
</comment>
<feature type="non-terminal residue" evidence="1">
    <location>
        <position position="87"/>
    </location>
</feature>
<gene>
    <name evidence="1" type="ORF">CR162_18915</name>
</gene>
<evidence type="ECO:0000313" key="2">
    <source>
        <dbReference type="Proteomes" id="UP000223527"/>
    </source>
</evidence>
<keyword evidence="2" id="KW-1185">Reference proteome</keyword>